<feature type="chain" id="PRO_5018019451" description="DNA topoisomerase IV" evidence="1">
    <location>
        <begin position="20"/>
        <end position="132"/>
    </location>
</feature>
<evidence type="ECO:0000313" key="3">
    <source>
        <dbReference type="Proteomes" id="UP000271339"/>
    </source>
</evidence>
<dbReference type="EMBL" id="REFC01000012">
    <property type="protein sequence ID" value="RMA64476.1"/>
    <property type="molecule type" value="Genomic_DNA"/>
</dbReference>
<evidence type="ECO:0008006" key="4">
    <source>
        <dbReference type="Google" id="ProtNLM"/>
    </source>
</evidence>
<evidence type="ECO:0000256" key="1">
    <source>
        <dbReference type="SAM" id="SignalP"/>
    </source>
</evidence>
<dbReference type="PROSITE" id="PS51257">
    <property type="entry name" value="PROKAR_LIPOPROTEIN"/>
    <property type="match status" value="1"/>
</dbReference>
<keyword evidence="3" id="KW-1185">Reference proteome</keyword>
<dbReference type="OrthoDB" id="1202013at2"/>
<feature type="signal peptide" evidence="1">
    <location>
        <begin position="1"/>
        <end position="19"/>
    </location>
</feature>
<keyword evidence="1" id="KW-0732">Signal</keyword>
<gene>
    <name evidence="2" type="ORF">BXY75_1352</name>
</gene>
<dbReference type="RefSeq" id="WP_121906921.1">
    <property type="nucleotide sequence ID" value="NZ_REFC01000012.1"/>
</dbReference>
<organism evidence="2 3">
    <name type="scientific">Ulvibacter antarcticus</name>
    <dbReference type="NCBI Taxonomy" id="442714"/>
    <lineage>
        <taxon>Bacteria</taxon>
        <taxon>Pseudomonadati</taxon>
        <taxon>Bacteroidota</taxon>
        <taxon>Flavobacteriia</taxon>
        <taxon>Flavobacteriales</taxon>
        <taxon>Flavobacteriaceae</taxon>
        <taxon>Ulvibacter</taxon>
    </lineage>
</organism>
<dbReference type="Proteomes" id="UP000271339">
    <property type="component" value="Unassembled WGS sequence"/>
</dbReference>
<proteinExistence type="predicted"/>
<reference evidence="2 3" key="1">
    <citation type="submission" date="2018-10" db="EMBL/GenBank/DDBJ databases">
        <title>Genomic Encyclopedia of Archaeal and Bacterial Type Strains, Phase II (KMG-II): from individual species to whole genera.</title>
        <authorList>
            <person name="Goeker M."/>
        </authorList>
    </citation>
    <scope>NUCLEOTIDE SEQUENCE [LARGE SCALE GENOMIC DNA]</scope>
    <source>
        <strain evidence="2 3">DSM 23424</strain>
    </source>
</reference>
<accession>A0A3L9YUY4</accession>
<comment type="caution">
    <text evidence="2">The sequence shown here is derived from an EMBL/GenBank/DDBJ whole genome shotgun (WGS) entry which is preliminary data.</text>
</comment>
<protein>
    <recommendedName>
        <fullName evidence="4">DNA topoisomerase IV</fullName>
    </recommendedName>
</protein>
<dbReference type="AlphaFoldDB" id="A0A3L9YUY4"/>
<evidence type="ECO:0000313" key="2">
    <source>
        <dbReference type="EMBL" id="RMA64476.1"/>
    </source>
</evidence>
<sequence length="132" mass="15472">MRFPLILLLILSLSSCYNAERSCDDFRTGSFEFETMVGTEIQTTTFVRKDSIEIDYFRGKADTSYVRWINDCEWISVKKNPVNMAEEQAIHFKILSTTGDSYDFQYKKVIKKENEKMTVFRGTARKTTDNFE</sequence>
<name>A0A3L9YUY4_9FLAO</name>